<dbReference type="AlphaFoldDB" id="A0A0E9TE80"/>
<accession>A0A0E9TE80</accession>
<dbReference type="EMBL" id="GBXM01057534">
    <property type="protein sequence ID" value="JAH51043.1"/>
    <property type="molecule type" value="Transcribed_RNA"/>
</dbReference>
<protein>
    <submittedName>
        <fullName evidence="1">Uncharacterized protein</fullName>
    </submittedName>
</protein>
<evidence type="ECO:0000313" key="1">
    <source>
        <dbReference type="EMBL" id="JAH51043.1"/>
    </source>
</evidence>
<reference evidence="1" key="2">
    <citation type="journal article" date="2015" name="Fish Shellfish Immunol.">
        <title>Early steps in the European eel (Anguilla anguilla)-Vibrio vulnificus interaction in the gills: Role of the RtxA13 toxin.</title>
        <authorList>
            <person name="Callol A."/>
            <person name="Pajuelo D."/>
            <person name="Ebbesson L."/>
            <person name="Teles M."/>
            <person name="MacKenzie S."/>
            <person name="Amaro C."/>
        </authorList>
    </citation>
    <scope>NUCLEOTIDE SEQUENCE</scope>
</reference>
<reference evidence="1" key="1">
    <citation type="submission" date="2014-11" db="EMBL/GenBank/DDBJ databases">
        <authorList>
            <person name="Amaro Gonzalez C."/>
        </authorList>
    </citation>
    <scope>NUCLEOTIDE SEQUENCE</scope>
</reference>
<proteinExistence type="predicted"/>
<name>A0A0E9TE80_ANGAN</name>
<organism evidence="1">
    <name type="scientific">Anguilla anguilla</name>
    <name type="common">European freshwater eel</name>
    <name type="synonym">Muraena anguilla</name>
    <dbReference type="NCBI Taxonomy" id="7936"/>
    <lineage>
        <taxon>Eukaryota</taxon>
        <taxon>Metazoa</taxon>
        <taxon>Chordata</taxon>
        <taxon>Craniata</taxon>
        <taxon>Vertebrata</taxon>
        <taxon>Euteleostomi</taxon>
        <taxon>Actinopterygii</taxon>
        <taxon>Neopterygii</taxon>
        <taxon>Teleostei</taxon>
        <taxon>Anguilliformes</taxon>
        <taxon>Anguillidae</taxon>
        <taxon>Anguilla</taxon>
    </lineage>
</organism>
<sequence length="31" mass="3881">MIYYILKTTCCFTLHWNCLHGGLYDFHYFYL</sequence>